<sequence length="578" mass="65413">MNTEKIIKRIALIGGGPGALYICKHFIDSKRTDIELYVFEKTDSLGAGMPYSAAGANTEHIANISANEIPELITPMQEWIHTVPLNILQTFDIDPLHFNEYKVLPRLLVGYYLSAQFRLLIDTGESMGIKIHVRLNHNVTDIQDKPETDTVCIENAEIGSEEFDACIICTGHFWPKTYEDNIQGYYDSPYPPSKLTYKMNHAVAIRGTSLTAIDAIRTLSRTHGHFKESNNGMLTYTISDDNPSFQMVLFSTSGMLPAIRIHTEEAQPSTHDLLTPEVVETNRAENNGFLSLNFVFEFAFKNPLKEKDPQFYACIQDMNMEAFVTYMMNQREQRDPFLLFEAEYKEAETSIQRKQPIYWKEMLAALSFTLNYPAKYFSAEDMKRLHDTLGELISIVIAFVPQGSAREILALHAANVLNIIKVDKNSHIEPQENGGIIYQYKTENDEPVASFYNTFIDAIGQKDLPLEKFPFKTLRKENTISQACLAFKDTKAAEQEIKKGNKNVHKKTDATYFMDVPGLAINDSFQVINDSGIANERIYIMAVPFISGYNPDYSGLDFCNKASHLISGHVLAAKTYNE</sequence>
<keyword evidence="3" id="KW-1185">Reference proteome</keyword>
<protein>
    <recommendedName>
        <fullName evidence="1">FAD-dependent urate hydroxylase HpyO/Asp monooxygenase CreE-like FAD/NAD(P)-binding domain-containing protein</fullName>
    </recommendedName>
</protein>
<dbReference type="KEGG" id="chu:CHU_2356"/>
<dbReference type="RefSeq" id="WP_011585728.1">
    <property type="nucleotide sequence ID" value="NC_008255.1"/>
</dbReference>
<dbReference type="Pfam" id="PF13454">
    <property type="entry name" value="NAD_binding_9"/>
    <property type="match status" value="1"/>
</dbReference>
<dbReference type="AlphaFoldDB" id="A0A6N4STQ9"/>
<accession>A0A6N4STQ9</accession>
<proteinExistence type="predicted"/>
<evidence type="ECO:0000259" key="1">
    <source>
        <dbReference type="Pfam" id="PF13454"/>
    </source>
</evidence>
<dbReference type="InterPro" id="IPR038732">
    <property type="entry name" value="HpyO/CreE_NAD-binding"/>
</dbReference>
<dbReference type="PANTHER" id="PTHR40254">
    <property type="entry name" value="BLR0577 PROTEIN"/>
    <property type="match status" value="1"/>
</dbReference>
<reference evidence="2 3" key="1">
    <citation type="journal article" date="2007" name="Appl. Environ. Microbiol.">
        <title>Genome sequence of the cellulolytic gliding bacterium Cytophaga hutchinsonii.</title>
        <authorList>
            <person name="Xie G."/>
            <person name="Bruce D.C."/>
            <person name="Challacombe J.F."/>
            <person name="Chertkov O."/>
            <person name="Detter J.C."/>
            <person name="Gilna P."/>
            <person name="Han C.S."/>
            <person name="Lucas S."/>
            <person name="Misra M."/>
            <person name="Myers G.L."/>
            <person name="Richardson P."/>
            <person name="Tapia R."/>
            <person name="Thayer N."/>
            <person name="Thompson L.S."/>
            <person name="Brettin T.S."/>
            <person name="Henrissat B."/>
            <person name="Wilson D.B."/>
            <person name="McBride M.J."/>
        </authorList>
    </citation>
    <scope>NUCLEOTIDE SEQUENCE [LARGE SCALE GENOMIC DNA]</scope>
    <source>
        <strain evidence="3">ATCC 33406 / DSM 1761 / CIP 103989 / NBRC 15051 / NCIMB 9469 / D465</strain>
    </source>
</reference>
<dbReference type="PANTHER" id="PTHR40254:SF1">
    <property type="entry name" value="BLR0577 PROTEIN"/>
    <property type="match status" value="1"/>
</dbReference>
<evidence type="ECO:0000313" key="2">
    <source>
        <dbReference type="EMBL" id="ABG59614.1"/>
    </source>
</evidence>
<dbReference type="EMBL" id="CP000383">
    <property type="protein sequence ID" value="ABG59614.1"/>
    <property type="molecule type" value="Genomic_DNA"/>
</dbReference>
<dbReference type="Proteomes" id="UP000001822">
    <property type="component" value="Chromosome"/>
</dbReference>
<feature type="domain" description="FAD-dependent urate hydroxylase HpyO/Asp monooxygenase CreE-like FAD/NAD(P)-binding" evidence="1">
    <location>
        <begin position="11"/>
        <end position="173"/>
    </location>
</feature>
<name>A0A6N4STQ9_CYTH3</name>
<dbReference type="InterPro" id="IPR052189">
    <property type="entry name" value="L-asp_N-monooxygenase_NS-form"/>
</dbReference>
<evidence type="ECO:0000313" key="3">
    <source>
        <dbReference type="Proteomes" id="UP000001822"/>
    </source>
</evidence>
<gene>
    <name evidence="2" type="ordered locus">CHU_2356</name>
</gene>
<dbReference type="SUPFAM" id="SSF51905">
    <property type="entry name" value="FAD/NAD(P)-binding domain"/>
    <property type="match status" value="1"/>
</dbReference>
<dbReference type="InterPro" id="IPR036188">
    <property type="entry name" value="FAD/NAD-bd_sf"/>
</dbReference>
<dbReference type="OrthoDB" id="6309046at2"/>
<organism evidence="2 3">
    <name type="scientific">Cytophaga hutchinsonii (strain ATCC 33406 / DSM 1761 / CIP 103989 / NBRC 15051 / NCIMB 9469 / D465)</name>
    <dbReference type="NCBI Taxonomy" id="269798"/>
    <lineage>
        <taxon>Bacteria</taxon>
        <taxon>Pseudomonadati</taxon>
        <taxon>Bacteroidota</taxon>
        <taxon>Cytophagia</taxon>
        <taxon>Cytophagales</taxon>
        <taxon>Cytophagaceae</taxon>
        <taxon>Cytophaga</taxon>
    </lineage>
</organism>
<dbReference type="Gene3D" id="3.50.50.60">
    <property type="entry name" value="FAD/NAD(P)-binding domain"/>
    <property type="match status" value="1"/>
</dbReference>